<dbReference type="AlphaFoldDB" id="A0A6H1P4V6"/>
<dbReference type="Proteomes" id="UP000501868">
    <property type="component" value="Chromosome"/>
</dbReference>
<protein>
    <submittedName>
        <fullName evidence="1">Uncharacterized protein</fullName>
    </submittedName>
</protein>
<gene>
    <name evidence="1" type="ORF">HFZ78_19265</name>
</gene>
<name>A0A6H1P4V6_PRIMG</name>
<accession>A0A6H1P4V6</accession>
<reference evidence="1 2" key="1">
    <citation type="submission" date="2020-04" db="EMBL/GenBank/DDBJ databases">
        <title>Genome-Wide Identification of 5-Methylcytosine Sites in Bacterial Genomes By High-Throughput Sequencing of MspJI Restriction Fragments.</title>
        <authorList>
            <person name="Wu V."/>
        </authorList>
    </citation>
    <scope>NUCLEOTIDE SEQUENCE [LARGE SCALE GENOMIC DNA]</scope>
    <source>
        <strain evidence="1 2">S2</strain>
    </source>
</reference>
<reference evidence="1 2" key="2">
    <citation type="submission" date="2020-04" db="EMBL/GenBank/DDBJ databases">
        <authorList>
            <person name="Fomenkov A."/>
            <person name="Anton B.P."/>
            <person name="Roberts R.J."/>
        </authorList>
    </citation>
    <scope>NUCLEOTIDE SEQUENCE [LARGE SCALE GENOMIC DNA]</scope>
    <source>
        <strain evidence="1 2">S2</strain>
    </source>
</reference>
<evidence type="ECO:0000313" key="1">
    <source>
        <dbReference type="EMBL" id="QIZ08586.1"/>
    </source>
</evidence>
<sequence length="153" mass="17450">MGCNCNKKNYRMRLRPGDPPNGGCCRGSHLRRPGIKQRGGRGGDEFFADANLICDDYPEDCFGRDIWIYYEWKLDRLSGDVRIEGPSEKRGNDTIKVVGNGRFILSVKVTFACHLSFARFDWGEISFSRSKTKATDPGPWYTCVDYASETFER</sequence>
<organism evidence="1 2">
    <name type="scientific">Priestia megaterium</name>
    <name type="common">Bacillus megaterium</name>
    <dbReference type="NCBI Taxonomy" id="1404"/>
    <lineage>
        <taxon>Bacteria</taxon>
        <taxon>Bacillati</taxon>
        <taxon>Bacillota</taxon>
        <taxon>Bacilli</taxon>
        <taxon>Bacillales</taxon>
        <taxon>Bacillaceae</taxon>
        <taxon>Priestia</taxon>
    </lineage>
</organism>
<dbReference type="EMBL" id="CP051128">
    <property type="protein sequence ID" value="QIZ08586.1"/>
    <property type="molecule type" value="Genomic_DNA"/>
</dbReference>
<proteinExistence type="predicted"/>
<evidence type="ECO:0000313" key="2">
    <source>
        <dbReference type="Proteomes" id="UP000501868"/>
    </source>
</evidence>